<dbReference type="GO" id="GO:0003677">
    <property type="term" value="F:DNA binding"/>
    <property type="evidence" value="ECO:0007669"/>
    <property type="project" value="InterPro"/>
</dbReference>
<evidence type="ECO:0000259" key="3">
    <source>
        <dbReference type="PROSITE" id="PS50982"/>
    </source>
</evidence>
<dbReference type="PROSITE" id="PS50982">
    <property type="entry name" value="MBD"/>
    <property type="match status" value="1"/>
</dbReference>
<dbReference type="PANTHER" id="PTHR45915:SF2">
    <property type="entry name" value="TOUTATIS, ISOFORM E"/>
    <property type="match status" value="1"/>
</dbReference>
<dbReference type="EMBL" id="UZAF01017575">
    <property type="protein sequence ID" value="VDO42919.1"/>
    <property type="molecule type" value="Genomic_DNA"/>
</dbReference>
<evidence type="ECO:0000313" key="5">
    <source>
        <dbReference type="Proteomes" id="UP000268014"/>
    </source>
</evidence>
<dbReference type="InterPro" id="IPR001739">
    <property type="entry name" value="Methyl_CpG_DNA-bd"/>
</dbReference>
<evidence type="ECO:0000313" key="4">
    <source>
        <dbReference type="EMBL" id="VDO42919.1"/>
    </source>
</evidence>
<dbReference type="PANTHER" id="PTHR45915">
    <property type="entry name" value="TRANSCRIPTION INTERMEDIARY FACTOR"/>
    <property type="match status" value="1"/>
</dbReference>
<evidence type="ECO:0000256" key="2">
    <source>
        <dbReference type="SAM" id="MobiDB-lite"/>
    </source>
</evidence>
<dbReference type="STRING" id="6290.A0A0N4WK75"/>
<dbReference type="SUPFAM" id="SSF54171">
    <property type="entry name" value="DNA-binding domain"/>
    <property type="match status" value="1"/>
</dbReference>
<dbReference type="Proteomes" id="UP000268014">
    <property type="component" value="Unassembled WGS sequence"/>
</dbReference>
<dbReference type="GO" id="GO:0005634">
    <property type="term" value="C:nucleus"/>
    <property type="evidence" value="ECO:0007669"/>
    <property type="project" value="UniProtKB-SubCell"/>
</dbReference>
<accession>A0A0N4WK75</accession>
<reference evidence="4 5" key="2">
    <citation type="submission" date="2018-11" db="EMBL/GenBank/DDBJ databases">
        <authorList>
            <consortium name="Pathogen Informatics"/>
        </authorList>
    </citation>
    <scope>NUCLEOTIDE SEQUENCE [LARGE SCALE GENOMIC DNA]</scope>
    <source>
        <strain evidence="4 5">MHpl1</strain>
    </source>
</reference>
<dbReference type="Gene3D" id="3.30.890.10">
    <property type="entry name" value="Methyl-cpg-binding Protein 2, Chain A"/>
    <property type="match status" value="1"/>
</dbReference>
<dbReference type="AlphaFoldDB" id="A0A0N4WK75"/>
<gene>
    <name evidence="4" type="ORF">HPLM_LOCUS11457</name>
</gene>
<dbReference type="InterPro" id="IPR016177">
    <property type="entry name" value="DNA-bd_dom_sf"/>
</dbReference>
<feature type="domain" description="MBD" evidence="3">
    <location>
        <begin position="180"/>
        <end position="230"/>
    </location>
</feature>
<evidence type="ECO:0000313" key="6">
    <source>
        <dbReference type="WBParaSite" id="HPLM_0001146501-mRNA-1"/>
    </source>
</evidence>
<protein>
    <submittedName>
        <fullName evidence="6">MBD domain-containing protein</fullName>
    </submittedName>
</protein>
<name>A0A0N4WK75_HAEPC</name>
<feature type="compositionally biased region" description="Polar residues" evidence="2">
    <location>
        <begin position="155"/>
        <end position="166"/>
    </location>
</feature>
<dbReference type="SMART" id="SM00391">
    <property type="entry name" value="MBD"/>
    <property type="match status" value="1"/>
</dbReference>
<feature type="region of interest" description="Disordered" evidence="2">
    <location>
        <begin position="1"/>
        <end position="82"/>
    </location>
</feature>
<comment type="subcellular location">
    <subcellularLocation>
        <location evidence="1">Nucleus</location>
    </subcellularLocation>
</comment>
<organism evidence="6">
    <name type="scientific">Haemonchus placei</name>
    <name type="common">Barber's pole worm</name>
    <dbReference type="NCBI Taxonomy" id="6290"/>
    <lineage>
        <taxon>Eukaryota</taxon>
        <taxon>Metazoa</taxon>
        <taxon>Ecdysozoa</taxon>
        <taxon>Nematoda</taxon>
        <taxon>Chromadorea</taxon>
        <taxon>Rhabditida</taxon>
        <taxon>Rhabditina</taxon>
        <taxon>Rhabditomorpha</taxon>
        <taxon>Strongyloidea</taxon>
        <taxon>Trichostrongylidae</taxon>
        <taxon>Haemonchus</taxon>
    </lineage>
</organism>
<feature type="compositionally biased region" description="Polar residues" evidence="2">
    <location>
        <begin position="56"/>
        <end position="70"/>
    </location>
</feature>
<dbReference type="WBParaSite" id="HPLM_0001146501-mRNA-1">
    <property type="protein sequence ID" value="HPLM_0001146501-mRNA-1"/>
    <property type="gene ID" value="HPLM_0001146501"/>
</dbReference>
<dbReference type="OrthoDB" id="784962at2759"/>
<evidence type="ECO:0000256" key="1">
    <source>
        <dbReference type="ARBA" id="ARBA00004123"/>
    </source>
</evidence>
<reference evidence="6" key="1">
    <citation type="submission" date="2017-02" db="UniProtKB">
        <authorList>
            <consortium name="WormBaseParasite"/>
        </authorList>
    </citation>
    <scope>IDENTIFICATION</scope>
</reference>
<dbReference type="GO" id="GO:0000785">
    <property type="term" value="C:chromatin"/>
    <property type="evidence" value="ECO:0007669"/>
    <property type="project" value="TreeGrafter"/>
</dbReference>
<proteinExistence type="predicted"/>
<feature type="region of interest" description="Disordered" evidence="2">
    <location>
        <begin position="144"/>
        <end position="185"/>
    </location>
</feature>
<feature type="compositionally biased region" description="Pro residues" evidence="2">
    <location>
        <begin position="41"/>
        <end position="55"/>
    </location>
</feature>
<keyword evidence="5" id="KW-1185">Reference proteome</keyword>
<dbReference type="Pfam" id="PF01429">
    <property type="entry name" value="MBD"/>
    <property type="match status" value="1"/>
</dbReference>
<sequence length="230" mass="23962">MAGWPTTGWLLVGSREEKRDDDGNIANVRVCSATASTNGIAPPPQPAPPPPPPTGVPSTSAGNATTNQSTRRLEPGEVSASKSSSFMKALGNMNKSMLDAAMLQLLASQMMSQQAAVAKINGTKNNSNIRATKKEAAQLALDLSAKTKAEPGPSSDGTETRSSATPSEGIGGEVGKKRPPATESQARVPLALGWRRQTCIRTIAASGVRGDVVYYAPCGKKLSTYAEVLR</sequence>